<comment type="caution">
    <text evidence="5">The sequence shown here is derived from an EMBL/GenBank/DDBJ whole genome shotgun (WGS) entry which is preliminary data.</text>
</comment>
<dbReference type="GO" id="GO:0030246">
    <property type="term" value="F:carbohydrate binding"/>
    <property type="evidence" value="ECO:0007669"/>
    <property type="project" value="UniProtKB-ARBA"/>
</dbReference>
<dbReference type="SUPFAM" id="SSF53822">
    <property type="entry name" value="Periplasmic binding protein-like I"/>
    <property type="match status" value="1"/>
</dbReference>
<organism evidence="5 6">
    <name type="scientific">Paenibacillus ferrarius</name>
    <dbReference type="NCBI Taxonomy" id="1469647"/>
    <lineage>
        <taxon>Bacteria</taxon>
        <taxon>Bacillati</taxon>
        <taxon>Bacillota</taxon>
        <taxon>Bacilli</taxon>
        <taxon>Bacillales</taxon>
        <taxon>Paenibacillaceae</taxon>
        <taxon>Paenibacillus</taxon>
    </lineage>
</organism>
<sequence length="327" mass="35225">MAGKNLIRLTLALVLAVILGYGLFMLSNLSDSRPQSVIVVLKNKQITAQFWRVVTAGIHAAAEEYKLNVTLTGGSGESDVDGQIQAIEEAIRQKPDAIVLAAADYDRLVAVGEKIKKSGIALILIDSGIRSNVADSLITTNNAAAGTRAGQLLHHLLEPESSVAVISYVRGSQSAIDRESGVISGLQALNRERRTETFYCDDDQEKARQTVADLLRTHRDIGGIVGLNEVSSLGAAQAIDELGLNGKVKLVGFDNSYEEVAFLQKGTIQHMIVQMPFKIGYLGIQAASDVLNGKKIPPFIDTGSAAISKDNIDKDENQQILFPFLQE</sequence>
<dbReference type="OrthoDB" id="6196975at2"/>
<evidence type="ECO:0000313" key="5">
    <source>
        <dbReference type="EMBL" id="OPH59955.1"/>
    </source>
</evidence>
<gene>
    <name evidence="5" type="ORF">BC351_18710</name>
</gene>
<dbReference type="PANTHER" id="PTHR46847">
    <property type="entry name" value="D-ALLOSE-BINDING PERIPLASMIC PROTEIN-RELATED"/>
    <property type="match status" value="1"/>
</dbReference>
<evidence type="ECO:0000313" key="6">
    <source>
        <dbReference type="Proteomes" id="UP000190626"/>
    </source>
</evidence>
<protein>
    <recommendedName>
        <fullName evidence="4">Periplasmic binding protein domain-containing protein</fullName>
    </recommendedName>
</protein>
<dbReference type="EMBL" id="MBTG01000005">
    <property type="protein sequence ID" value="OPH59955.1"/>
    <property type="molecule type" value="Genomic_DNA"/>
</dbReference>
<evidence type="ECO:0000256" key="2">
    <source>
        <dbReference type="ARBA" id="ARBA00007639"/>
    </source>
</evidence>
<keyword evidence="3" id="KW-0732">Signal</keyword>
<dbReference type="CDD" id="cd20006">
    <property type="entry name" value="PBP1_ABC_sugar_binding-like"/>
    <property type="match status" value="1"/>
</dbReference>
<evidence type="ECO:0000256" key="1">
    <source>
        <dbReference type="ARBA" id="ARBA00004196"/>
    </source>
</evidence>
<dbReference type="STRING" id="1469647.BC351_18710"/>
<dbReference type="InterPro" id="IPR028082">
    <property type="entry name" value="Peripla_BP_I"/>
</dbReference>
<comment type="similarity">
    <text evidence="2">Belongs to the bacterial solute-binding protein 2 family.</text>
</comment>
<comment type="subcellular location">
    <subcellularLocation>
        <location evidence="1">Cell envelope</location>
    </subcellularLocation>
</comment>
<name>A0A1V4HQG4_9BACL</name>
<dbReference type="RefSeq" id="WP_079409992.1">
    <property type="nucleotide sequence ID" value="NZ_MBTG01000005.1"/>
</dbReference>
<feature type="domain" description="Periplasmic binding protein" evidence="4">
    <location>
        <begin position="43"/>
        <end position="295"/>
    </location>
</feature>
<dbReference type="PANTHER" id="PTHR46847:SF1">
    <property type="entry name" value="D-ALLOSE-BINDING PERIPLASMIC PROTEIN-RELATED"/>
    <property type="match status" value="1"/>
</dbReference>
<accession>A0A1V4HQG4</accession>
<dbReference type="Proteomes" id="UP000190626">
    <property type="component" value="Unassembled WGS sequence"/>
</dbReference>
<dbReference type="AlphaFoldDB" id="A0A1V4HQG4"/>
<proteinExistence type="inferred from homology"/>
<dbReference type="Pfam" id="PF13407">
    <property type="entry name" value="Peripla_BP_4"/>
    <property type="match status" value="1"/>
</dbReference>
<evidence type="ECO:0000256" key="3">
    <source>
        <dbReference type="ARBA" id="ARBA00022729"/>
    </source>
</evidence>
<reference evidence="6" key="1">
    <citation type="submission" date="2016-07" db="EMBL/GenBank/DDBJ databases">
        <authorList>
            <person name="Florea S."/>
            <person name="Webb J.S."/>
            <person name="Jaromczyk J."/>
            <person name="Schardl C.L."/>
        </authorList>
    </citation>
    <scope>NUCLEOTIDE SEQUENCE [LARGE SCALE GENOMIC DNA]</scope>
    <source>
        <strain evidence="6">CY1</strain>
    </source>
</reference>
<dbReference type="GO" id="GO:0030313">
    <property type="term" value="C:cell envelope"/>
    <property type="evidence" value="ECO:0007669"/>
    <property type="project" value="UniProtKB-SubCell"/>
</dbReference>
<evidence type="ECO:0000259" key="4">
    <source>
        <dbReference type="Pfam" id="PF13407"/>
    </source>
</evidence>
<dbReference type="Gene3D" id="3.40.50.2300">
    <property type="match status" value="2"/>
</dbReference>
<dbReference type="InterPro" id="IPR025997">
    <property type="entry name" value="SBP_2_dom"/>
</dbReference>
<keyword evidence="6" id="KW-1185">Reference proteome</keyword>